<dbReference type="EMBL" id="CP041636">
    <property type="protein sequence ID" value="QDO98123.1"/>
    <property type="molecule type" value="Genomic_DNA"/>
</dbReference>
<evidence type="ECO:0000313" key="4">
    <source>
        <dbReference type="Proteomes" id="UP000317496"/>
    </source>
</evidence>
<keyword evidence="4" id="KW-1185">Reference proteome</keyword>
<dbReference type="InterPro" id="IPR022606">
    <property type="entry name" value="DUF2914"/>
</dbReference>
<keyword evidence="1" id="KW-0732">Signal</keyword>
<dbReference type="RefSeq" id="WP_144069104.1">
    <property type="nucleotide sequence ID" value="NZ_CP041636.1"/>
</dbReference>
<evidence type="ECO:0000259" key="2">
    <source>
        <dbReference type="Pfam" id="PF11141"/>
    </source>
</evidence>
<feature type="signal peptide" evidence="1">
    <location>
        <begin position="1"/>
        <end position="23"/>
    </location>
</feature>
<dbReference type="Pfam" id="PF11141">
    <property type="entry name" value="DUF2914"/>
    <property type="match status" value="1"/>
</dbReference>
<sequence>MTRKIRFAFLTSLAVASATFGVAGRPAAAQDHDCVVRQFILTNLVSNLEPQGAVEGNYPVGTERAYGFARLDCTQVRAGETFWFHWMRNDQEVGRSKARVDVSRNWRIWSQSRIFPGDWVVQLKDSDGRLQAERRFTVAEPPKPAEN</sequence>
<dbReference type="AlphaFoldDB" id="A0A516H2W6"/>
<proteinExistence type="predicted"/>
<accession>A0A516H2W6</accession>
<organism evidence="3 4">
    <name type="scientific">Ferrovibrio terrae</name>
    <dbReference type="NCBI Taxonomy" id="2594003"/>
    <lineage>
        <taxon>Bacteria</taxon>
        <taxon>Pseudomonadati</taxon>
        <taxon>Pseudomonadota</taxon>
        <taxon>Alphaproteobacteria</taxon>
        <taxon>Rhodospirillales</taxon>
        <taxon>Rhodospirillaceae</taxon>
        <taxon>Ferrovibrio</taxon>
    </lineage>
</organism>
<protein>
    <submittedName>
        <fullName evidence="3">DUF2914 domain-containing protein</fullName>
    </submittedName>
</protein>
<gene>
    <name evidence="3" type="ORF">FNB15_12955</name>
</gene>
<feature type="domain" description="DUF2914" evidence="2">
    <location>
        <begin position="80"/>
        <end position="138"/>
    </location>
</feature>
<evidence type="ECO:0000313" key="3">
    <source>
        <dbReference type="EMBL" id="QDO98123.1"/>
    </source>
</evidence>
<evidence type="ECO:0000256" key="1">
    <source>
        <dbReference type="SAM" id="SignalP"/>
    </source>
</evidence>
<dbReference type="KEGG" id="fer:FNB15_12955"/>
<name>A0A516H2W6_9PROT</name>
<feature type="chain" id="PRO_5022044968" evidence="1">
    <location>
        <begin position="24"/>
        <end position="147"/>
    </location>
</feature>
<dbReference type="Proteomes" id="UP000317496">
    <property type="component" value="Chromosome"/>
</dbReference>
<reference evidence="3 4" key="1">
    <citation type="submission" date="2019-07" db="EMBL/GenBank/DDBJ databases">
        <title>Genome sequencing for Ferrovibrio sp. K5.</title>
        <authorList>
            <person name="Park S.-J."/>
        </authorList>
    </citation>
    <scope>NUCLEOTIDE SEQUENCE [LARGE SCALE GENOMIC DNA]</scope>
    <source>
        <strain evidence="3 4">K5</strain>
    </source>
</reference>